<dbReference type="Gene3D" id="3.30.1380.10">
    <property type="match status" value="1"/>
</dbReference>
<dbReference type="InterPro" id="IPR013230">
    <property type="entry name" value="Peptidase_M15A_C"/>
</dbReference>
<dbReference type="EMBL" id="SLXQ01000006">
    <property type="protein sequence ID" value="TCP51997.1"/>
    <property type="molecule type" value="Genomic_DNA"/>
</dbReference>
<dbReference type="OrthoDB" id="9810670at2"/>
<dbReference type="Gene3D" id="1.10.101.10">
    <property type="entry name" value="PGBD-like superfamily/PGBD"/>
    <property type="match status" value="1"/>
</dbReference>
<dbReference type="InterPro" id="IPR009045">
    <property type="entry name" value="Zn_M74/Hedgehog-like"/>
</dbReference>
<feature type="domain" description="Peptidoglycan binding-like" evidence="2">
    <location>
        <begin position="42"/>
        <end position="100"/>
    </location>
</feature>
<protein>
    <submittedName>
        <fullName evidence="4">Putative peptidoglycan binding protein</fullName>
    </submittedName>
</protein>
<sequence length="242" mass="25625">MRSAGGRTIGILISATLAFGLTSGAAFAKSAEDPALLERGDTGQDVTEVQIRVAGWAADSAAEEYVEVNGEFDAATEAAVTRFQDAYGLQTTGEVDAETQSELDALEDSDGTKNFNFSEFHSKDGAGFSGGNVGESEVKENVRRLMYKLEAIRKKAGDQPITVNSGFRSKSHNDSVGGASNSQHTYGIAADIVVSGASPGKVTDYAKTTGFSGIITYSGFVHVDSRVEYPDYGAGEWYWDNA</sequence>
<dbReference type="InterPro" id="IPR036365">
    <property type="entry name" value="PGBD-like_sf"/>
</dbReference>
<feature type="domain" description="Peptidase M15A C-terminal" evidence="3">
    <location>
        <begin position="137"/>
        <end position="224"/>
    </location>
</feature>
<evidence type="ECO:0000313" key="4">
    <source>
        <dbReference type="EMBL" id="TCP51997.1"/>
    </source>
</evidence>
<name>A0A4R2QQW3_9PSEU</name>
<dbReference type="InterPro" id="IPR002477">
    <property type="entry name" value="Peptidoglycan-bd-like"/>
</dbReference>
<evidence type="ECO:0000259" key="2">
    <source>
        <dbReference type="Pfam" id="PF01471"/>
    </source>
</evidence>
<reference evidence="4 5" key="1">
    <citation type="submission" date="2019-03" db="EMBL/GenBank/DDBJ databases">
        <title>Genomic Encyclopedia of Type Strains, Phase IV (KMG-IV): sequencing the most valuable type-strain genomes for metagenomic binning, comparative biology and taxonomic classification.</title>
        <authorList>
            <person name="Goeker M."/>
        </authorList>
    </citation>
    <scope>NUCLEOTIDE SEQUENCE [LARGE SCALE GENOMIC DNA]</scope>
    <source>
        <strain evidence="4 5">DSM 45765</strain>
    </source>
</reference>
<feature type="signal peptide" evidence="1">
    <location>
        <begin position="1"/>
        <end position="28"/>
    </location>
</feature>
<evidence type="ECO:0000256" key="1">
    <source>
        <dbReference type="SAM" id="SignalP"/>
    </source>
</evidence>
<accession>A0A4R2QQW3</accession>
<organism evidence="4 5">
    <name type="scientific">Tamaricihabitans halophyticus</name>
    <dbReference type="NCBI Taxonomy" id="1262583"/>
    <lineage>
        <taxon>Bacteria</taxon>
        <taxon>Bacillati</taxon>
        <taxon>Actinomycetota</taxon>
        <taxon>Actinomycetes</taxon>
        <taxon>Pseudonocardiales</taxon>
        <taxon>Pseudonocardiaceae</taxon>
        <taxon>Tamaricihabitans</taxon>
    </lineage>
</organism>
<gene>
    <name evidence="4" type="ORF">EV191_106161</name>
</gene>
<dbReference type="RefSeq" id="WP_132877852.1">
    <property type="nucleotide sequence ID" value="NZ_SLXQ01000006.1"/>
</dbReference>
<dbReference type="InterPro" id="IPR036366">
    <property type="entry name" value="PGBDSf"/>
</dbReference>
<proteinExistence type="predicted"/>
<dbReference type="Pfam" id="PF08291">
    <property type="entry name" value="Peptidase_M15_3"/>
    <property type="match status" value="1"/>
</dbReference>
<dbReference type="SUPFAM" id="SSF55166">
    <property type="entry name" value="Hedgehog/DD-peptidase"/>
    <property type="match status" value="1"/>
</dbReference>
<keyword evidence="1" id="KW-0732">Signal</keyword>
<comment type="caution">
    <text evidence="4">The sequence shown here is derived from an EMBL/GenBank/DDBJ whole genome shotgun (WGS) entry which is preliminary data.</text>
</comment>
<dbReference type="Pfam" id="PF01471">
    <property type="entry name" value="PG_binding_1"/>
    <property type="match status" value="1"/>
</dbReference>
<dbReference type="Proteomes" id="UP000294911">
    <property type="component" value="Unassembled WGS sequence"/>
</dbReference>
<dbReference type="SUPFAM" id="SSF47090">
    <property type="entry name" value="PGBD-like"/>
    <property type="match status" value="1"/>
</dbReference>
<dbReference type="AlphaFoldDB" id="A0A4R2QQW3"/>
<evidence type="ECO:0000259" key="3">
    <source>
        <dbReference type="Pfam" id="PF08291"/>
    </source>
</evidence>
<feature type="chain" id="PRO_5020657131" evidence="1">
    <location>
        <begin position="29"/>
        <end position="242"/>
    </location>
</feature>
<keyword evidence="5" id="KW-1185">Reference proteome</keyword>
<evidence type="ECO:0000313" key="5">
    <source>
        <dbReference type="Proteomes" id="UP000294911"/>
    </source>
</evidence>